<dbReference type="EMBL" id="VSRR010009278">
    <property type="protein sequence ID" value="MPC50105.1"/>
    <property type="molecule type" value="Genomic_DNA"/>
</dbReference>
<organism evidence="1 2">
    <name type="scientific">Portunus trituberculatus</name>
    <name type="common">Swimming crab</name>
    <name type="synonym">Neptunus trituberculatus</name>
    <dbReference type="NCBI Taxonomy" id="210409"/>
    <lineage>
        <taxon>Eukaryota</taxon>
        <taxon>Metazoa</taxon>
        <taxon>Ecdysozoa</taxon>
        <taxon>Arthropoda</taxon>
        <taxon>Crustacea</taxon>
        <taxon>Multicrustacea</taxon>
        <taxon>Malacostraca</taxon>
        <taxon>Eumalacostraca</taxon>
        <taxon>Eucarida</taxon>
        <taxon>Decapoda</taxon>
        <taxon>Pleocyemata</taxon>
        <taxon>Brachyura</taxon>
        <taxon>Eubrachyura</taxon>
        <taxon>Portunoidea</taxon>
        <taxon>Portunidae</taxon>
        <taxon>Portuninae</taxon>
        <taxon>Portunus</taxon>
    </lineage>
</organism>
<evidence type="ECO:0000313" key="1">
    <source>
        <dbReference type="EMBL" id="MPC50105.1"/>
    </source>
</evidence>
<gene>
    <name evidence="1" type="ORF">E2C01_043927</name>
</gene>
<comment type="caution">
    <text evidence="1">The sequence shown here is derived from an EMBL/GenBank/DDBJ whole genome shotgun (WGS) entry which is preliminary data.</text>
</comment>
<accession>A0A5B7FXP5</accession>
<dbReference type="AlphaFoldDB" id="A0A5B7FXP5"/>
<reference evidence="1 2" key="1">
    <citation type="submission" date="2019-05" db="EMBL/GenBank/DDBJ databases">
        <title>Another draft genome of Portunus trituberculatus and its Hox gene families provides insights of decapod evolution.</title>
        <authorList>
            <person name="Jeong J.-H."/>
            <person name="Song I."/>
            <person name="Kim S."/>
            <person name="Choi T."/>
            <person name="Kim D."/>
            <person name="Ryu S."/>
            <person name="Kim W."/>
        </authorList>
    </citation>
    <scope>NUCLEOTIDE SEQUENCE [LARGE SCALE GENOMIC DNA]</scope>
    <source>
        <tissue evidence="1">Muscle</tissue>
    </source>
</reference>
<keyword evidence="2" id="KW-1185">Reference proteome</keyword>
<evidence type="ECO:0000313" key="2">
    <source>
        <dbReference type="Proteomes" id="UP000324222"/>
    </source>
</evidence>
<proteinExistence type="predicted"/>
<sequence length="101" mass="11148">MMRHQSPVSGTCQVTRTWLPSHEHRHSRHFTVYRVKASTVFNATRKNLLNFWDSCRLPDCLISEKAGGAEHGGEGWDGMGLGGVGPLPILSLLRVPAIVNV</sequence>
<dbReference type="Proteomes" id="UP000324222">
    <property type="component" value="Unassembled WGS sequence"/>
</dbReference>
<name>A0A5B7FXP5_PORTR</name>
<protein>
    <submittedName>
        <fullName evidence="1">Uncharacterized protein</fullName>
    </submittedName>
</protein>